<dbReference type="InterPro" id="IPR007742">
    <property type="entry name" value="NosD_dom"/>
</dbReference>
<protein>
    <submittedName>
        <fullName evidence="3">Right-handed parallel beta-helix repeat-containing protein</fullName>
    </submittedName>
</protein>
<dbReference type="RefSeq" id="WP_255176956.1">
    <property type="nucleotide sequence ID" value="NZ_CP101462.1"/>
</dbReference>
<dbReference type="EMBL" id="CP101462">
    <property type="protein sequence ID" value="UTT42376.1"/>
    <property type="molecule type" value="Genomic_DNA"/>
</dbReference>
<feature type="domain" description="Periplasmic copper-binding protein NosD beta helix" evidence="2">
    <location>
        <begin position="117"/>
        <end position="297"/>
    </location>
</feature>
<feature type="chain" id="PRO_5046721962" evidence="1">
    <location>
        <begin position="21"/>
        <end position="395"/>
    </location>
</feature>
<dbReference type="Proteomes" id="UP001060325">
    <property type="component" value="Chromosome"/>
</dbReference>
<sequence length="395" mass="43120">MRRLGWLLVLWFFAPTAVHADTGAVPLEAPIVIQSNETFNGEGKRFSSCERPAFQLEGTGAVLENVEIEQCDQARGPAVFIVGLGHQVIDVTIEAAGTGIAVEDSYGVRLIRPNVTGKGREDGITVHDSGVTVIKGAIIDHVRDGIYIENGTGHELVRPLVTNSRYGIHLMFPTDVSIMSPNLHHNETGAMVMGTERVRIENGQIYDQVGASGMGLMLFEAVETSIRANAIYGNRVGIYAEKSEWTAIHDNGVNGNDIGLRLKRANGMTLTGNDVTNNRYPVVSFEAADNVIVGNDWGGQTLDLTRDGQSEIPYRADPYLFLLADSYEAFELLYGAPGLTVLERVLRSPDDVTLTDVSPRATSFELEWQGTVGATVLSGLLILLWRFGRKQDDYL</sequence>
<dbReference type="SMART" id="SM00710">
    <property type="entry name" value="PbH1"/>
    <property type="match status" value="4"/>
</dbReference>
<organism evidence="3 4">
    <name type="scientific">Exiguobacterium aurantiacum</name>
    <dbReference type="NCBI Taxonomy" id="33987"/>
    <lineage>
        <taxon>Bacteria</taxon>
        <taxon>Bacillati</taxon>
        <taxon>Bacillota</taxon>
        <taxon>Bacilli</taxon>
        <taxon>Bacillales</taxon>
        <taxon>Bacillales Family XII. Incertae Sedis</taxon>
        <taxon>Exiguobacterium</taxon>
    </lineage>
</organism>
<dbReference type="Pfam" id="PF05048">
    <property type="entry name" value="NosD"/>
    <property type="match status" value="1"/>
</dbReference>
<dbReference type="InterPro" id="IPR006626">
    <property type="entry name" value="PbH1"/>
</dbReference>
<evidence type="ECO:0000313" key="4">
    <source>
        <dbReference type="Proteomes" id="UP001060325"/>
    </source>
</evidence>
<dbReference type="InterPro" id="IPR011050">
    <property type="entry name" value="Pectin_lyase_fold/virulence"/>
</dbReference>
<name>A0ABY5FLM4_9BACL</name>
<dbReference type="SUPFAM" id="SSF51126">
    <property type="entry name" value="Pectin lyase-like"/>
    <property type="match status" value="1"/>
</dbReference>
<proteinExistence type="predicted"/>
<evidence type="ECO:0000256" key="1">
    <source>
        <dbReference type="SAM" id="SignalP"/>
    </source>
</evidence>
<evidence type="ECO:0000259" key="2">
    <source>
        <dbReference type="Pfam" id="PF05048"/>
    </source>
</evidence>
<keyword evidence="1" id="KW-0732">Signal</keyword>
<dbReference type="Gene3D" id="2.160.20.10">
    <property type="entry name" value="Single-stranded right-handed beta-helix, Pectin lyase-like"/>
    <property type="match status" value="1"/>
</dbReference>
<feature type="signal peptide" evidence="1">
    <location>
        <begin position="1"/>
        <end position="20"/>
    </location>
</feature>
<keyword evidence="4" id="KW-1185">Reference proteome</keyword>
<reference evidence="3" key="1">
    <citation type="submission" date="2022-07" db="EMBL/GenBank/DDBJ databases">
        <title>Complete genome of CX2.</title>
        <authorList>
            <person name="Cao G."/>
        </authorList>
    </citation>
    <scope>NUCLEOTIDE SEQUENCE</scope>
    <source>
        <strain evidence="3">CX2</strain>
    </source>
</reference>
<dbReference type="InterPro" id="IPR012334">
    <property type="entry name" value="Pectin_lyas_fold"/>
</dbReference>
<accession>A0ABY5FLM4</accession>
<dbReference type="InterPro" id="IPR022441">
    <property type="entry name" value="Para_beta_helix_rpt-2"/>
</dbReference>
<gene>
    <name evidence="3" type="ORF">NMQ00_12620</name>
</gene>
<evidence type="ECO:0000313" key="3">
    <source>
        <dbReference type="EMBL" id="UTT42376.1"/>
    </source>
</evidence>
<dbReference type="NCBIfam" id="TIGR03804">
    <property type="entry name" value="para_beta_helix"/>
    <property type="match status" value="1"/>
</dbReference>